<dbReference type="RefSeq" id="WP_230274379.1">
    <property type="nucleotide sequence ID" value="NZ_JAJKFW010000024.1"/>
</dbReference>
<proteinExistence type="predicted"/>
<evidence type="ECO:0000313" key="3">
    <source>
        <dbReference type="Proteomes" id="UP001430306"/>
    </source>
</evidence>
<evidence type="ECO:0000313" key="2">
    <source>
        <dbReference type="EMBL" id="MCC9643421.1"/>
    </source>
</evidence>
<keyword evidence="3" id="KW-1185">Reference proteome</keyword>
<gene>
    <name evidence="2" type="ORF">LOC71_14140</name>
</gene>
<dbReference type="Proteomes" id="UP001430306">
    <property type="component" value="Unassembled WGS sequence"/>
</dbReference>
<sequence>MMSVANLFAMGWLLRVSVSDAGIARYRKWTTWGTALGVIAAATVYAVMFRVLS</sequence>
<keyword evidence="1" id="KW-1133">Transmembrane helix</keyword>
<keyword evidence="1" id="KW-0472">Membrane</keyword>
<dbReference type="EMBL" id="JAJKFW010000024">
    <property type="protein sequence ID" value="MCC9643421.1"/>
    <property type="molecule type" value="Genomic_DNA"/>
</dbReference>
<accession>A0ABS8NLS1</accession>
<reference evidence="2" key="1">
    <citation type="submission" date="2021-11" db="EMBL/GenBank/DDBJ databases">
        <title>Genome sequence.</title>
        <authorList>
            <person name="Sun Q."/>
        </authorList>
    </citation>
    <scope>NUCLEOTIDE SEQUENCE</scope>
    <source>
        <strain evidence="2">JC740</strain>
    </source>
</reference>
<feature type="transmembrane region" description="Helical" evidence="1">
    <location>
        <begin position="29"/>
        <end position="52"/>
    </location>
</feature>
<comment type="caution">
    <text evidence="2">The sequence shown here is derived from an EMBL/GenBank/DDBJ whole genome shotgun (WGS) entry which is preliminary data.</text>
</comment>
<name>A0ABS8NLS1_9BACT</name>
<protein>
    <submittedName>
        <fullName evidence="2">Uncharacterized protein</fullName>
    </submittedName>
</protein>
<organism evidence="2 3">
    <name type="scientific">Rhodopirellula halodulae</name>
    <dbReference type="NCBI Taxonomy" id="2894198"/>
    <lineage>
        <taxon>Bacteria</taxon>
        <taxon>Pseudomonadati</taxon>
        <taxon>Planctomycetota</taxon>
        <taxon>Planctomycetia</taxon>
        <taxon>Pirellulales</taxon>
        <taxon>Pirellulaceae</taxon>
        <taxon>Rhodopirellula</taxon>
    </lineage>
</organism>
<evidence type="ECO:0000256" key="1">
    <source>
        <dbReference type="SAM" id="Phobius"/>
    </source>
</evidence>
<keyword evidence="1" id="KW-0812">Transmembrane</keyword>